<dbReference type="Gene3D" id="1.20.140.70">
    <property type="entry name" value="Oligopeptidase f, N-terminal domain"/>
    <property type="match status" value="1"/>
</dbReference>
<dbReference type="Pfam" id="PF01432">
    <property type="entry name" value="Peptidase_M3"/>
    <property type="match status" value="1"/>
</dbReference>
<dbReference type="InterPro" id="IPR045090">
    <property type="entry name" value="Pept_M3A_M3B"/>
</dbReference>
<comment type="function">
    <text evidence="6">Has oligopeptidase activity and degrades a variety of small bioactive peptides.</text>
</comment>
<evidence type="ECO:0000256" key="1">
    <source>
        <dbReference type="ARBA" id="ARBA00022670"/>
    </source>
</evidence>
<evidence type="ECO:0000256" key="2">
    <source>
        <dbReference type="ARBA" id="ARBA00022723"/>
    </source>
</evidence>
<comment type="cofactor">
    <cofactor evidence="6">
        <name>Zn(2+)</name>
        <dbReference type="ChEBI" id="CHEBI:29105"/>
    </cofactor>
    <text evidence="6">Binds 1 zinc ion.</text>
</comment>
<evidence type="ECO:0000256" key="6">
    <source>
        <dbReference type="RuleBase" id="RU368091"/>
    </source>
</evidence>
<sequence length="592" mass="69781">MSEKLNSKEYSWDFSRLYSNISEWEKDLQLYVDANKKIKNLEGKLSNQHDFQTYLNLDFEANQFFSRLNLFMRQLDVDQTQITFQKYDAIFRNTVHKVERDLSFLEPEILALDSEQVLEWVKASKQSQYFNNFKILFANKKHYLSADSEKLLSIVAKSRQNSQEIYQTLAYADKTQATFKFQGKNIVVDNTFYKKICEDSDPHKDQKLRREVYNLFFNGYFKNKFSFTKIYEGILAEHYETALIRNFQSALEMKLNDDLVPTEVYEKLLEIGKQNIQPLKDYYLLIKNYHGLKTFNSTDRELKLVRDFSKKYSIPEGKKIVREALQVLGEEYQTYLDIALKVGNIDYIENPNKVSGAYSTGAQNHDPVILMNWDDKLSSVSTLAHEVGHSVHTLFADKNNKFPLNDYPIILAEVSSTFSEHILFDYLLKHTNSDSEKIYLLQQRVFDMISTFYRQIQFAEFEYQVHKLVQEQLPLTADILMELYKNIENQYGYDLFDDKKREVYHWAYVSHFFESPFYVYKYALDLVASFKLYNDFKNGKQTIIQLVKAGGSQPPLEILKQCGVDFTDPKTYAPLIEEIKNLVQELKQLLLR</sequence>
<protein>
    <recommendedName>
        <fullName evidence="6">Oligopeptidase F</fullName>
        <ecNumber evidence="6">3.4.24.-</ecNumber>
    </recommendedName>
</protein>
<dbReference type="EMBL" id="CP024870">
    <property type="protein sequence ID" value="ATX70510.1"/>
    <property type="molecule type" value="Genomic_DNA"/>
</dbReference>
<dbReference type="PANTHER" id="PTHR11804:SF84">
    <property type="entry name" value="SACCHAROLYSIN"/>
    <property type="match status" value="1"/>
</dbReference>
<feature type="domain" description="Peptidase M3A/M3B catalytic" evidence="7">
    <location>
        <begin position="204"/>
        <end position="572"/>
    </location>
</feature>
<evidence type="ECO:0000259" key="7">
    <source>
        <dbReference type="Pfam" id="PF01432"/>
    </source>
</evidence>
<dbReference type="GO" id="GO:0046872">
    <property type="term" value="F:metal ion binding"/>
    <property type="evidence" value="ECO:0007669"/>
    <property type="project" value="UniProtKB-UniRule"/>
</dbReference>
<keyword evidence="10" id="KW-1185">Reference proteome</keyword>
<dbReference type="InterPro" id="IPR042088">
    <property type="entry name" value="OligoPept_F_C"/>
</dbReference>
<keyword evidence="1 6" id="KW-0645">Protease</keyword>
<evidence type="ECO:0000256" key="4">
    <source>
        <dbReference type="ARBA" id="ARBA00022833"/>
    </source>
</evidence>
<evidence type="ECO:0000313" key="10">
    <source>
        <dbReference type="Proteomes" id="UP000231179"/>
    </source>
</evidence>
<dbReference type="RefSeq" id="WP_100254074.1">
    <property type="nucleotide sequence ID" value="NZ_CP024870.1"/>
</dbReference>
<keyword evidence="2 6" id="KW-0479">Metal-binding</keyword>
<dbReference type="Pfam" id="PF08439">
    <property type="entry name" value="Peptidase_M3_N"/>
    <property type="match status" value="1"/>
</dbReference>
<proteinExistence type="inferred from homology"/>
<dbReference type="NCBIfam" id="TIGR00181">
    <property type="entry name" value="pepF"/>
    <property type="match status" value="1"/>
</dbReference>
<reference evidence="9 10" key="1">
    <citation type="submission" date="2017-11" db="EMBL/GenBank/DDBJ databases">
        <title>Complete genome sequence of Spiroplasma clarkii CN-5 (DSM 19994).</title>
        <authorList>
            <person name="Tsai Y.-M."/>
            <person name="Chang A."/>
            <person name="Lo W.-S."/>
            <person name="Kuo C.-H."/>
        </authorList>
    </citation>
    <scope>NUCLEOTIDE SEQUENCE [LARGE SCALE GENOMIC DNA]</scope>
    <source>
        <strain evidence="9 10">CN-5</strain>
    </source>
</reference>
<dbReference type="Proteomes" id="UP000231179">
    <property type="component" value="Chromosome"/>
</dbReference>
<accession>A0A2K8KFN8</accession>
<dbReference type="GO" id="GO:0006508">
    <property type="term" value="P:proteolysis"/>
    <property type="evidence" value="ECO:0007669"/>
    <property type="project" value="UniProtKB-KW"/>
</dbReference>
<dbReference type="PANTHER" id="PTHR11804">
    <property type="entry name" value="PROTEASE M3 THIMET OLIGOPEPTIDASE-RELATED"/>
    <property type="match status" value="1"/>
</dbReference>
<evidence type="ECO:0000256" key="3">
    <source>
        <dbReference type="ARBA" id="ARBA00022801"/>
    </source>
</evidence>
<name>A0A2K8KFN8_9MOLU</name>
<dbReference type="GO" id="GO:0004222">
    <property type="term" value="F:metalloendopeptidase activity"/>
    <property type="evidence" value="ECO:0007669"/>
    <property type="project" value="UniProtKB-UniRule"/>
</dbReference>
<dbReference type="Gene3D" id="1.10.1370.20">
    <property type="entry name" value="Oligoendopeptidase f, C-terminal domain"/>
    <property type="match status" value="1"/>
</dbReference>
<dbReference type="CDD" id="cd09608">
    <property type="entry name" value="M3B_PepF"/>
    <property type="match status" value="1"/>
</dbReference>
<keyword evidence="3 6" id="KW-0378">Hydrolase</keyword>
<dbReference type="SUPFAM" id="SSF55486">
    <property type="entry name" value="Metalloproteases ('zincins'), catalytic domain"/>
    <property type="match status" value="1"/>
</dbReference>
<dbReference type="EC" id="3.4.24.-" evidence="6"/>
<evidence type="ECO:0000259" key="8">
    <source>
        <dbReference type="Pfam" id="PF08439"/>
    </source>
</evidence>
<gene>
    <name evidence="9" type="primary">pepF</name>
    <name evidence="9" type="ORF">SCLAR_v1c01790</name>
</gene>
<evidence type="ECO:0000256" key="5">
    <source>
        <dbReference type="ARBA" id="ARBA00023049"/>
    </source>
</evidence>
<keyword evidence="5 6" id="KW-0482">Metalloprotease</keyword>
<dbReference type="InterPro" id="IPR013647">
    <property type="entry name" value="OligopepF_N_dom"/>
</dbReference>
<organism evidence="9 10">
    <name type="scientific">Spiroplasma clarkii</name>
    <dbReference type="NCBI Taxonomy" id="2139"/>
    <lineage>
        <taxon>Bacteria</taxon>
        <taxon>Bacillati</taxon>
        <taxon>Mycoplasmatota</taxon>
        <taxon>Mollicutes</taxon>
        <taxon>Entomoplasmatales</taxon>
        <taxon>Spiroplasmataceae</taxon>
        <taxon>Spiroplasma</taxon>
    </lineage>
</organism>
<feature type="domain" description="Oligopeptidase F N-terminal" evidence="8">
    <location>
        <begin position="108"/>
        <end position="173"/>
    </location>
</feature>
<dbReference type="InterPro" id="IPR001567">
    <property type="entry name" value="Pept_M3A_M3B_dom"/>
</dbReference>
<dbReference type="InterPro" id="IPR004438">
    <property type="entry name" value="Peptidase_M3B"/>
</dbReference>
<comment type="similarity">
    <text evidence="6">Belongs to the peptidase M3B family.</text>
</comment>
<dbReference type="GO" id="GO:0006518">
    <property type="term" value="P:peptide metabolic process"/>
    <property type="evidence" value="ECO:0007669"/>
    <property type="project" value="TreeGrafter"/>
</dbReference>
<keyword evidence="4 6" id="KW-0862">Zinc</keyword>
<dbReference type="AlphaFoldDB" id="A0A2K8KFN8"/>
<evidence type="ECO:0000313" key="9">
    <source>
        <dbReference type="EMBL" id="ATX70510.1"/>
    </source>
</evidence>